<reference evidence="2 3" key="1">
    <citation type="submission" date="2023-10" db="EMBL/GenBank/DDBJ databases">
        <title>Chromosome-scale genome assembly provides insights into flower coloration mechanisms of Canna indica.</title>
        <authorList>
            <person name="Li C."/>
        </authorList>
    </citation>
    <scope>NUCLEOTIDE SEQUENCE [LARGE SCALE GENOMIC DNA]</scope>
    <source>
        <tissue evidence="2">Flower</tissue>
    </source>
</reference>
<protein>
    <submittedName>
        <fullName evidence="2">Uncharacterized protein</fullName>
    </submittedName>
</protein>
<evidence type="ECO:0000313" key="2">
    <source>
        <dbReference type="EMBL" id="WOL18684.1"/>
    </source>
</evidence>
<proteinExistence type="predicted"/>
<feature type="region of interest" description="Disordered" evidence="1">
    <location>
        <begin position="1"/>
        <end position="81"/>
    </location>
</feature>
<gene>
    <name evidence="2" type="ORF">Cni_G27481</name>
</gene>
<name>A0AAQ3L1T3_9LILI</name>
<feature type="region of interest" description="Disordered" evidence="1">
    <location>
        <begin position="116"/>
        <end position="142"/>
    </location>
</feature>
<dbReference type="AlphaFoldDB" id="A0AAQ3L1T3"/>
<dbReference type="Proteomes" id="UP001327560">
    <property type="component" value="Chromosome 9"/>
</dbReference>
<organism evidence="2 3">
    <name type="scientific">Canna indica</name>
    <name type="common">Indian-shot</name>
    <dbReference type="NCBI Taxonomy" id="4628"/>
    <lineage>
        <taxon>Eukaryota</taxon>
        <taxon>Viridiplantae</taxon>
        <taxon>Streptophyta</taxon>
        <taxon>Embryophyta</taxon>
        <taxon>Tracheophyta</taxon>
        <taxon>Spermatophyta</taxon>
        <taxon>Magnoliopsida</taxon>
        <taxon>Liliopsida</taxon>
        <taxon>Zingiberales</taxon>
        <taxon>Cannaceae</taxon>
        <taxon>Canna</taxon>
    </lineage>
</organism>
<dbReference type="EMBL" id="CP136898">
    <property type="protein sequence ID" value="WOL18684.1"/>
    <property type="molecule type" value="Genomic_DNA"/>
</dbReference>
<feature type="compositionally biased region" description="Acidic residues" evidence="1">
    <location>
        <begin position="121"/>
        <end position="142"/>
    </location>
</feature>
<accession>A0AAQ3L1T3</accession>
<feature type="compositionally biased region" description="Basic and acidic residues" evidence="1">
    <location>
        <begin position="36"/>
        <end position="45"/>
    </location>
</feature>
<evidence type="ECO:0000313" key="3">
    <source>
        <dbReference type="Proteomes" id="UP001327560"/>
    </source>
</evidence>
<keyword evidence="3" id="KW-1185">Reference proteome</keyword>
<sequence>MAAKAEDAPALPATTPVDSSDLGPRPEAQSANETEGAERDAPPRESKRRRTCPAALETTPLAAKEEEDEESSGALRPELSFSFDTRSGFVTPIETTPKFGCFRFPVADLDTTAAAEAEAGAVEDDRDADETELGINEESEAD</sequence>
<evidence type="ECO:0000256" key="1">
    <source>
        <dbReference type="SAM" id="MobiDB-lite"/>
    </source>
</evidence>